<dbReference type="Proteomes" id="UP000192505">
    <property type="component" value="Unassembled WGS sequence"/>
</dbReference>
<accession>A0A1W9KNU4</accession>
<protein>
    <recommendedName>
        <fullName evidence="3">Transcriptional regulator</fullName>
    </recommendedName>
</protein>
<name>A0A1W9KNU4_9BURK</name>
<evidence type="ECO:0000313" key="1">
    <source>
        <dbReference type="EMBL" id="OQW85825.1"/>
    </source>
</evidence>
<sequence length="111" mass="12574">MTAYNPDSKIFTGTDNPRHLRVIQVLLMRPLTREAVDSTAGASNGPDLISQIRDLFPAADDLHEFIRCDRINFIDRDGKPCRPGVYSFTEKARRLVIQWISKRKSGCVKNA</sequence>
<dbReference type="EMBL" id="MTEI01000033">
    <property type="protein sequence ID" value="OQW85825.1"/>
    <property type="molecule type" value="Genomic_DNA"/>
</dbReference>
<comment type="caution">
    <text evidence="1">The sequence shown here is derived from an EMBL/GenBank/DDBJ whole genome shotgun (WGS) entry which is preliminary data.</text>
</comment>
<gene>
    <name evidence="1" type="ORF">BWK72_20345</name>
</gene>
<proteinExistence type="predicted"/>
<reference evidence="1 2" key="1">
    <citation type="submission" date="2017-01" db="EMBL/GenBank/DDBJ databases">
        <title>Novel large sulfur bacteria in the metagenomes of groundwater-fed chemosynthetic microbial mats in the Lake Huron basin.</title>
        <authorList>
            <person name="Sharrar A.M."/>
            <person name="Flood B.E."/>
            <person name="Bailey J.V."/>
            <person name="Jones D.S."/>
            <person name="Biddanda B."/>
            <person name="Ruberg S.A."/>
            <person name="Marcus D.N."/>
            <person name="Dick G.J."/>
        </authorList>
    </citation>
    <scope>NUCLEOTIDE SEQUENCE [LARGE SCALE GENOMIC DNA]</scope>
    <source>
        <strain evidence="1">A7</strain>
    </source>
</reference>
<evidence type="ECO:0000313" key="2">
    <source>
        <dbReference type="Proteomes" id="UP000192505"/>
    </source>
</evidence>
<organism evidence="1 2">
    <name type="scientific">Rhodoferax ferrireducens</name>
    <dbReference type="NCBI Taxonomy" id="192843"/>
    <lineage>
        <taxon>Bacteria</taxon>
        <taxon>Pseudomonadati</taxon>
        <taxon>Pseudomonadota</taxon>
        <taxon>Betaproteobacteria</taxon>
        <taxon>Burkholderiales</taxon>
        <taxon>Comamonadaceae</taxon>
        <taxon>Rhodoferax</taxon>
    </lineage>
</organism>
<dbReference type="AlphaFoldDB" id="A0A1W9KNU4"/>
<evidence type="ECO:0008006" key="3">
    <source>
        <dbReference type="Google" id="ProtNLM"/>
    </source>
</evidence>